<gene>
    <name evidence="4" type="ORF">ENL48_01850</name>
    <name evidence="3" type="ORF">ENT89_06780</name>
    <name evidence="2" type="ORF">ENX77_07485</name>
</gene>
<evidence type="ECO:0000313" key="3">
    <source>
        <dbReference type="EMBL" id="HGU59835.1"/>
    </source>
</evidence>
<evidence type="ECO:0000313" key="2">
    <source>
        <dbReference type="EMBL" id="HGE66935.1"/>
    </source>
</evidence>
<dbReference type="EMBL" id="DRUC01000034">
    <property type="protein sequence ID" value="HHF47970.1"/>
    <property type="molecule type" value="Genomic_DNA"/>
</dbReference>
<feature type="domain" description="PRC-barrel" evidence="1">
    <location>
        <begin position="2"/>
        <end position="74"/>
    </location>
</feature>
<dbReference type="SUPFAM" id="SSF50346">
    <property type="entry name" value="PRC-barrel domain"/>
    <property type="match status" value="1"/>
</dbReference>
<dbReference type="EMBL" id="DTPI01000033">
    <property type="protein sequence ID" value="HGE66935.1"/>
    <property type="molecule type" value="Genomic_DNA"/>
</dbReference>
<protein>
    <submittedName>
        <fullName evidence="2">PRC-barrel domain containing protein</fullName>
    </submittedName>
</protein>
<proteinExistence type="predicted"/>
<dbReference type="Pfam" id="PF05239">
    <property type="entry name" value="PRC"/>
    <property type="match status" value="1"/>
</dbReference>
<dbReference type="InterPro" id="IPR011033">
    <property type="entry name" value="PRC_barrel-like_sf"/>
</dbReference>
<organism evidence="2">
    <name type="scientific">Geoglobus ahangari</name>
    <dbReference type="NCBI Taxonomy" id="113653"/>
    <lineage>
        <taxon>Archaea</taxon>
        <taxon>Methanobacteriati</taxon>
        <taxon>Methanobacteriota</taxon>
        <taxon>Archaeoglobi</taxon>
        <taxon>Archaeoglobales</taxon>
        <taxon>Archaeoglobaceae</taxon>
        <taxon>Geoglobus</taxon>
    </lineage>
</organism>
<accession>A0A7C3UIL1</accession>
<evidence type="ECO:0000313" key="4">
    <source>
        <dbReference type="EMBL" id="HHF47970.1"/>
    </source>
</evidence>
<comment type="caution">
    <text evidence="2">The sequence shown here is derived from an EMBL/GenBank/DDBJ whole genome shotgun (WGS) entry which is preliminary data.</text>
</comment>
<dbReference type="PANTHER" id="PTHR38137">
    <property type="entry name" value="PRC-BARREL DOMAIN PROTEIN"/>
    <property type="match status" value="1"/>
</dbReference>
<reference evidence="2" key="1">
    <citation type="journal article" date="2020" name="mSystems">
        <title>Genome- and Community-Level Interaction Insights into Carbon Utilization and Element Cycling Functions of Hydrothermarchaeota in Hydrothermal Sediment.</title>
        <authorList>
            <person name="Zhou Z."/>
            <person name="Liu Y."/>
            <person name="Xu W."/>
            <person name="Pan J."/>
            <person name="Luo Z.H."/>
            <person name="Li M."/>
        </authorList>
    </citation>
    <scope>NUCLEOTIDE SEQUENCE [LARGE SCALE GENOMIC DNA]</scope>
    <source>
        <strain evidence="4">SpSt-10</strain>
        <strain evidence="3">SpSt-62</strain>
        <strain evidence="2">SpSt-97</strain>
    </source>
</reference>
<dbReference type="Gene3D" id="2.30.30.240">
    <property type="entry name" value="PRC-barrel domain"/>
    <property type="match status" value="1"/>
</dbReference>
<dbReference type="AlphaFoldDB" id="A0A7C3UIL1"/>
<name>A0A7C3UIL1_9EURY</name>
<dbReference type="InterPro" id="IPR027275">
    <property type="entry name" value="PRC-brl_dom"/>
</dbReference>
<dbReference type="EMBL" id="DTAK01000049">
    <property type="protein sequence ID" value="HGU59835.1"/>
    <property type="molecule type" value="Genomic_DNA"/>
</dbReference>
<sequence length="77" mass="8714">MILAKQLFNKTVLLSDGTIVGTVHSITFDYRTGALVNLIVRPKNTIRGLKEENGYYVIPFESVRSASDYIVIDLRRL</sequence>
<evidence type="ECO:0000259" key="1">
    <source>
        <dbReference type="Pfam" id="PF05239"/>
    </source>
</evidence>
<dbReference type="PANTHER" id="PTHR38137:SF2">
    <property type="entry name" value="PRC-BARREL DOMAIN-CONTAINING PROTEIN"/>
    <property type="match status" value="1"/>
</dbReference>